<evidence type="ECO:0000256" key="2">
    <source>
        <dbReference type="ARBA" id="ARBA00022723"/>
    </source>
</evidence>
<gene>
    <name evidence="8" type="ORF">E6H02_00425</name>
</gene>
<dbReference type="FunFam" id="3.60.21.10:FF:000016">
    <property type="entry name" value="Putative metallophosphoesterase"/>
    <property type="match status" value="1"/>
</dbReference>
<feature type="binding site" evidence="7">
    <location>
        <position position="8"/>
    </location>
    <ligand>
        <name>Fe cation</name>
        <dbReference type="ChEBI" id="CHEBI:24875"/>
        <label>1</label>
    </ligand>
</feature>
<dbReference type="Pfam" id="PF13277">
    <property type="entry name" value="YmdB"/>
    <property type="match status" value="1"/>
</dbReference>
<comment type="similarity">
    <text evidence="5">Belongs to the YmdB-like family.</text>
</comment>
<dbReference type="CDD" id="cd07382">
    <property type="entry name" value="MPP_DR1281"/>
    <property type="match status" value="1"/>
</dbReference>
<dbReference type="PANTHER" id="PTHR36303:SF1">
    <property type="entry name" value="2',3'-CYCLIC-NUCLEOTIDE 2'-PHOSPHODIESTERASE"/>
    <property type="match status" value="1"/>
</dbReference>
<evidence type="ECO:0000256" key="7">
    <source>
        <dbReference type="PIRSR" id="PIRSR004789-51"/>
    </source>
</evidence>
<dbReference type="InterPro" id="IPR029052">
    <property type="entry name" value="Metallo-depent_PP-like"/>
</dbReference>
<feature type="binding site" evidence="7">
    <location>
        <position position="67"/>
    </location>
    <ligand>
        <name>Fe cation</name>
        <dbReference type="ChEBI" id="CHEBI:24875"/>
        <label>2</label>
    </ligand>
</feature>
<organism evidence="8 9">
    <name type="scientific">Candidatus Segetimicrobium genomatis</name>
    <dbReference type="NCBI Taxonomy" id="2569760"/>
    <lineage>
        <taxon>Bacteria</taxon>
        <taxon>Bacillati</taxon>
        <taxon>Candidatus Sysuimicrobiota</taxon>
        <taxon>Candidatus Sysuimicrobiia</taxon>
        <taxon>Candidatus Sysuimicrobiales</taxon>
        <taxon>Candidatus Segetimicrobiaceae</taxon>
        <taxon>Candidatus Segetimicrobium</taxon>
    </lineage>
</organism>
<accession>A0A537M907</accession>
<dbReference type="EMBL" id="VBAM01000012">
    <property type="protein sequence ID" value="TMJ16764.1"/>
    <property type="molecule type" value="Genomic_DNA"/>
</dbReference>
<dbReference type="AlphaFoldDB" id="A0A537M907"/>
<proteinExistence type="inferred from homology"/>
<dbReference type="Gene3D" id="3.60.21.10">
    <property type="match status" value="1"/>
</dbReference>
<dbReference type="GO" id="GO:0046872">
    <property type="term" value="F:metal ion binding"/>
    <property type="evidence" value="ECO:0007669"/>
    <property type="project" value="UniProtKB-KW"/>
</dbReference>
<name>A0A537M907_9BACT</name>
<reference evidence="8 9" key="1">
    <citation type="journal article" date="2019" name="Nat. Microbiol.">
        <title>Mediterranean grassland soil C-N compound turnover is dependent on rainfall and depth, and is mediated by genomically divergent microorganisms.</title>
        <authorList>
            <person name="Diamond S."/>
            <person name="Andeer P.F."/>
            <person name="Li Z."/>
            <person name="Crits-Christoph A."/>
            <person name="Burstein D."/>
            <person name="Anantharaman K."/>
            <person name="Lane K.R."/>
            <person name="Thomas B.C."/>
            <person name="Pan C."/>
            <person name="Northen T.R."/>
            <person name="Banfield J.F."/>
        </authorList>
    </citation>
    <scope>NUCLEOTIDE SEQUENCE [LARGE SCALE GENOMIC DNA]</scope>
    <source>
        <strain evidence="8">NP_5</strain>
    </source>
</reference>
<evidence type="ECO:0000313" key="9">
    <source>
        <dbReference type="Proteomes" id="UP000320393"/>
    </source>
</evidence>
<comment type="caution">
    <text evidence="8">The sequence shown here is derived from an EMBL/GenBank/DDBJ whole genome shotgun (WGS) entry which is preliminary data.</text>
</comment>
<sequence length="262" mass="27998">MNILFVGDIVGKPGRRVLAQMLPGLRREFSVDLTIANGENSAGGFGITRETFEEILAAGVDVVTGGNHTWQAREVAALLDSEVRLLRPANYPAGAPGRGGGVFRLSGGAGPAVAVLNLEGRIFMEPLESPFRVGLEQVEHLRRETQVIVVDIHAEATSEKAALAWYLDGHVSAVVGTHTHVQTADERVLPGGTAFITDVGMTGPRDSIIGMGREEVLQRFLTALPARFDVAKGPAHLNGVLLEIEGETGRARSVRRISRVEA</sequence>
<evidence type="ECO:0000313" key="8">
    <source>
        <dbReference type="EMBL" id="TMJ16764.1"/>
    </source>
</evidence>
<evidence type="ECO:0000256" key="6">
    <source>
        <dbReference type="PIRSR" id="PIRSR004789-50"/>
    </source>
</evidence>
<dbReference type="GO" id="GO:0004113">
    <property type="term" value="F:2',3'-cyclic-nucleotide 3'-phosphodiesterase activity"/>
    <property type="evidence" value="ECO:0007669"/>
    <property type="project" value="TreeGrafter"/>
</dbReference>
<evidence type="ECO:0000256" key="1">
    <source>
        <dbReference type="ARBA" id="ARBA00001965"/>
    </source>
</evidence>
<dbReference type="SUPFAM" id="SSF56300">
    <property type="entry name" value="Metallo-dependent phosphatases"/>
    <property type="match status" value="1"/>
</dbReference>
<dbReference type="NCBIfam" id="TIGR00282">
    <property type="entry name" value="TIGR00282 family metallophosphoesterase"/>
    <property type="match status" value="1"/>
</dbReference>
<feature type="binding site" evidence="7">
    <location>
        <position position="153"/>
    </location>
    <ligand>
        <name>Fe cation</name>
        <dbReference type="ChEBI" id="CHEBI:24875"/>
        <label>2</label>
    </ligand>
</feature>
<feature type="binding site" evidence="7">
    <location>
        <position position="39"/>
    </location>
    <ligand>
        <name>Fe cation</name>
        <dbReference type="ChEBI" id="CHEBI:24875"/>
        <label>1</label>
    </ligand>
</feature>
<keyword evidence="3" id="KW-0378">Hydrolase</keyword>
<comment type="cofactor">
    <cofactor evidence="1">
        <name>Fe(3+)</name>
        <dbReference type="ChEBI" id="CHEBI:29034"/>
    </cofactor>
</comment>
<dbReference type="PANTHER" id="PTHR36303">
    <property type="entry name" value="2',3'-CYCLIC-NUCLEOTIDE 2'-PHOSPHODIESTERASE"/>
    <property type="match status" value="1"/>
</dbReference>
<feature type="binding site" evidence="7">
    <location>
        <position position="40"/>
    </location>
    <ligand>
        <name>Fe cation</name>
        <dbReference type="ChEBI" id="CHEBI:24875"/>
        <label>1</label>
    </ligand>
</feature>
<feature type="binding site" evidence="7">
    <location>
        <position position="180"/>
    </location>
    <ligand>
        <name>Fe cation</name>
        <dbReference type="ChEBI" id="CHEBI:24875"/>
        <label>1</label>
    </ligand>
</feature>
<evidence type="ECO:0000256" key="5">
    <source>
        <dbReference type="ARBA" id="ARBA00061401"/>
    </source>
</evidence>
<keyword evidence="4" id="KW-0408">Iron</keyword>
<evidence type="ECO:0000256" key="4">
    <source>
        <dbReference type="ARBA" id="ARBA00023004"/>
    </source>
</evidence>
<feature type="binding site" evidence="7">
    <location>
        <position position="39"/>
    </location>
    <ligand>
        <name>Fe cation</name>
        <dbReference type="ChEBI" id="CHEBI:24875"/>
        <label>2</label>
    </ligand>
</feature>
<dbReference type="InterPro" id="IPR005235">
    <property type="entry name" value="YmdB-like"/>
</dbReference>
<evidence type="ECO:0000256" key="3">
    <source>
        <dbReference type="ARBA" id="ARBA00022801"/>
    </source>
</evidence>
<feature type="active site" description="Proton donor" evidence="6">
    <location>
        <position position="68"/>
    </location>
</feature>
<keyword evidence="2 7" id="KW-0479">Metal-binding</keyword>
<dbReference type="Proteomes" id="UP000320393">
    <property type="component" value="Unassembled WGS sequence"/>
</dbReference>
<protein>
    <submittedName>
        <fullName evidence="8">TIGR00282 family metallophosphoesterase</fullName>
    </submittedName>
</protein>
<dbReference type="PIRSF" id="PIRSF004789">
    <property type="entry name" value="DR1281"/>
    <property type="match status" value="1"/>
</dbReference>
<feature type="binding site" evidence="7">
    <location>
        <position position="178"/>
    </location>
    <ligand>
        <name>Fe cation</name>
        <dbReference type="ChEBI" id="CHEBI:24875"/>
        <label>2</label>
    </ligand>
</feature>